<dbReference type="PANTHER" id="PTHR30136:SF39">
    <property type="entry name" value="TRANSCRIPTIONAL REGULATORY PROTEIN"/>
    <property type="match status" value="1"/>
</dbReference>
<dbReference type="Pfam" id="PF09339">
    <property type="entry name" value="HTH_IclR"/>
    <property type="match status" value="1"/>
</dbReference>
<keyword evidence="7" id="KW-1185">Reference proteome</keyword>
<dbReference type="InterPro" id="IPR005471">
    <property type="entry name" value="Tscrpt_reg_IclR_N"/>
</dbReference>
<dbReference type="PROSITE" id="PS51078">
    <property type="entry name" value="ICLR_ED"/>
    <property type="match status" value="1"/>
</dbReference>
<keyword evidence="2" id="KW-0238">DNA-binding</keyword>
<dbReference type="EMBL" id="CP031229">
    <property type="protein sequence ID" value="AXH97460.1"/>
    <property type="molecule type" value="Genomic_DNA"/>
</dbReference>
<feature type="domain" description="IclR-ED" evidence="5">
    <location>
        <begin position="83"/>
        <end position="269"/>
    </location>
</feature>
<organism evidence="6 7">
    <name type="scientific">Ornithinimicrobium avium</name>
    <dbReference type="NCBI Taxonomy" id="2283195"/>
    <lineage>
        <taxon>Bacteria</taxon>
        <taxon>Bacillati</taxon>
        <taxon>Actinomycetota</taxon>
        <taxon>Actinomycetes</taxon>
        <taxon>Micrococcales</taxon>
        <taxon>Ornithinimicrobiaceae</taxon>
        <taxon>Ornithinimicrobium</taxon>
    </lineage>
</organism>
<feature type="domain" description="HTH iclR-type" evidence="4">
    <location>
        <begin position="21"/>
        <end position="82"/>
    </location>
</feature>
<keyword evidence="3" id="KW-0804">Transcription</keyword>
<reference evidence="6 7" key="1">
    <citation type="submission" date="2018-07" db="EMBL/GenBank/DDBJ databases">
        <title>Complete genome sequencing of Ornithinimicrobium sp. AMA3305.</title>
        <authorList>
            <person name="Bae J.-W."/>
        </authorList>
    </citation>
    <scope>NUCLEOTIDE SEQUENCE [LARGE SCALE GENOMIC DNA]</scope>
    <source>
        <strain evidence="6 7">AMA3305</strain>
    </source>
</reference>
<dbReference type="InterPro" id="IPR050707">
    <property type="entry name" value="HTH_MetabolicPath_Reg"/>
</dbReference>
<accession>A0A345NR02</accession>
<dbReference type="SUPFAM" id="SSF46785">
    <property type="entry name" value="Winged helix' DNA-binding domain"/>
    <property type="match status" value="1"/>
</dbReference>
<dbReference type="Pfam" id="PF01614">
    <property type="entry name" value="IclR_C"/>
    <property type="match status" value="1"/>
</dbReference>
<protein>
    <submittedName>
        <fullName evidence="6">IclR family transcriptional regulator</fullName>
    </submittedName>
</protein>
<dbReference type="GO" id="GO:0003677">
    <property type="term" value="F:DNA binding"/>
    <property type="evidence" value="ECO:0007669"/>
    <property type="project" value="UniProtKB-KW"/>
</dbReference>
<evidence type="ECO:0000313" key="6">
    <source>
        <dbReference type="EMBL" id="AXH97460.1"/>
    </source>
</evidence>
<evidence type="ECO:0000259" key="4">
    <source>
        <dbReference type="PROSITE" id="PS51077"/>
    </source>
</evidence>
<dbReference type="Gene3D" id="3.30.450.40">
    <property type="match status" value="1"/>
</dbReference>
<name>A0A345NR02_9MICO</name>
<evidence type="ECO:0000259" key="5">
    <source>
        <dbReference type="PROSITE" id="PS51078"/>
    </source>
</evidence>
<evidence type="ECO:0000313" key="7">
    <source>
        <dbReference type="Proteomes" id="UP000253790"/>
    </source>
</evidence>
<gene>
    <name evidence="6" type="ORF">DV701_16260</name>
</gene>
<dbReference type="Gene3D" id="1.10.10.10">
    <property type="entry name" value="Winged helix-like DNA-binding domain superfamily/Winged helix DNA-binding domain"/>
    <property type="match status" value="1"/>
</dbReference>
<dbReference type="PROSITE" id="PS51077">
    <property type="entry name" value="HTH_ICLR"/>
    <property type="match status" value="1"/>
</dbReference>
<dbReference type="AlphaFoldDB" id="A0A345NR02"/>
<evidence type="ECO:0000256" key="1">
    <source>
        <dbReference type="ARBA" id="ARBA00023015"/>
    </source>
</evidence>
<dbReference type="OrthoDB" id="7274111at2"/>
<dbReference type="GO" id="GO:0045892">
    <property type="term" value="P:negative regulation of DNA-templated transcription"/>
    <property type="evidence" value="ECO:0007669"/>
    <property type="project" value="TreeGrafter"/>
</dbReference>
<evidence type="ECO:0000256" key="2">
    <source>
        <dbReference type="ARBA" id="ARBA00023125"/>
    </source>
</evidence>
<dbReference type="Proteomes" id="UP000253790">
    <property type="component" value="Chromosome"/>
</dbReference>
<dbReference type="InterPro" id="IPR036390">
    <property type="entry name" value="WH_DNA-bd_sf"/>
</dbReference>
<keyword evidence="1" id="KW-0805">Transcription regulation</keyword>
<dbReference type="SUPFAM" id="SSF55781">
    <property type="entry name" value="GAF domain-like"/>
    <property type="match status" value="1"/>
</dbReference>
<dbReference type="PANTHER" id="PTHR30136">
    <property type="entry name" value="HELIX-TURN-HELIX TRANSCRIPTIONAL REGULATOR, ICLR FAMILY"/>
    <property type="match status" value="1"/>
</dbReference>
<sequence length="269" mass="28537">MWFRREASRPNGGDQMASSGTQAIDRAADLLSRVVQHAGTPTATELTAETGYARSTTSRLLSALERNHLLRREEEGGWAPGALFEQYAAQWDVRGRLVRLAAPVMAALSEETGETINLGVGLGDTVVQIAQVDSIYLLGSRDWVGVDLPAHTSSLGKMLYAHGVIDRPAGALEQLTPRTVGSWEELAAGFREIRTRGWASTVDELEVGLTGIAAPVYVDGRVVAGLGLSGPSTRLAHRIPAVGAVVAAHAADLSARLSTSARKVRHDAG</sequence>
<dbReference type="RefSeq" id="WP_114929849.1">
    <property type="nucleotide sequence ID" value="NZ_CP031229.1"/>
</dbReference>
<dbReference type="InterPro" id="IPR036388">
    <property type="entry name" value="WH-like_DNA-bd_sf"/>
</dbReference>
<proteinExistence type="predicted"/>
<evidence type="ECO:0000256" key="3">
    <source>
        <dbReference type="ARBA" id="ARBA00023163"/>
    </source>
</evidence>
<dbReference type="SMART" id="SM00346">
    <property type="entry name" value="HTH_ICLR"/>
    <property type="match status" value="1"/>
</dbReference>
<dbReference type="InterPro" id="IPR029016">
    <property type="entry name" value="GAF-like_dom_sf"/>
</dbReference>
<dbReference type="GO" id="GO:0003700">
    <property type="term" value="F:DNA-binding transcription factor activity"/>
    <property type="evidence" value="ECO:0007669"/>
    <property type="project" value="TreeGrafter"/>
</dbReference>
<dbReference type="KEGG" id="orn:DV701_16260"/>
<dbReference type="InterPro" id="IPR014757">
    <property type="entry name" value="Tscrpt_reg_IclR_C"/>
</dbReference>